<reference evidence="10 11" key="1">
    <citation type="journal article" date="2016" name="Nat. Commun.">
        <title>Thousands of microbial genomes shed light on interconnected biogeochemical processes in an aquifer system.</title>
        <authorList>
            <person name="Anantharaman K."/>
            <person name="Brown C.T."/>
            <person name="Hug L.A."/>
            <person name="Sharon I."/>
            <person name="Castelle C.J."/>
            <person name="Probst A.J."/>
            <person name="Thomas B.C."/>
            <person name="Singh A."/>
            <person name="Wilkins M.J."/>
            <person name="Karaoz U."/>
            <person name="Brodie E.L."/>
            <person name="Williams K.H."/>
            <person name="Hubbard S.S."/>
            <person name="Banfield J.F."/>
        </authorList>
    </citation>
    <scope>NUCLEOTIDE SEQUENCE [LARGE SCALE GENOMIC DNA]</scope>
</reference>
<organism evidence="10 11">
    <name type="scientific">Candidatus Falkowbacteria bacterium RIFOXYA2_FULL_47_9</name>
    <dbReference type="NCBI Taxonomy" id="1797995"/>
    <lineage>
        <taxon>Bacteria</taxon>
        <taxon>Candidatus Falkowiibacteriota</taxon>
    </lineage>
</organism>
<evidence type="ECO:0000256" key="7">
    <source>
        <dbReference type="ARBA" id="ARBA00035244"/>
    </source>
</evidence>
<feature type="non-terminal residue" evidence="10">
    <location>
        <position position="100"/>
    </location>
</feature>
<dbReference type="GO" id="GO:0006412">
    <property type="term" value="P:translation"/>
    <property type="evidence" value="ECO:0007669"/>
    <property type="project" value="InterPro"/>
</dbReference>
<dbReference type="GO" id="GO:1990904">
    <property type="term" value="C:ribonucleoprotein complex"/>
    <property type="evidence" value="ECO:0007669"/>
    <property type="project" value="UniProtKB-KW"/>
</dbReference>
<dbReference type="STRING" id="1797995.A2242_04195"/>
<dbReference type="InterPro" id="IPR023574">
    <property type="entry name" value="Ribosomal_uL4_dom_sf"/>
</dbReference>
<evidence type="ECO:0000256" key="9">
    <source>
        <dbReference type="SAM" id="MobiDB-lite"/>
    </source>
</evidence>
<evidence type="ECO:0000256" key="8">
    <source>
        <dbReference type="ARBA" id="ARBA00035462"/>
    </source>
</evidence>
<evidence type="ECO:0000256" key="6">
    <source>
        <dbReference type="ARBA" id="ARBA00035208"/>
    </source>
</evidence>
<dbReference type="GO" id="GO:0005840">
    <property type="term" value="C:ribosome"/>
    <property type="evidence" value="ECO:0007669"/>
    <property type="project" value="UniProtKB-KW"/>
</dbReference>
<dbReference type="SUPFAM" id="SSF52166">
    <property type="entry name" value="Ribosomal protein L4"/>
    <property type="match status" value="1"/>
</dbReference>
<evidence type="ECO:0000313" key="11">
    <source>
        <dbReference type="Proteomes" id="UP000178925"/>
    </source>
</evidence>
<evidence type="ECO:0000313" key="10">
    <source>
        <dbReference type="EMBL" id="OGF26481.1"/>
    </source>
</evidence>
<feature type="region of interest" description="Disordered" evidence="9">
    <location>
        <begin position="51"/>
        <end position="100"/>
    </location>
</feature>
<name>A0A1F5SJM4_9BACT</name>
<feature type="compositionally biased region" description="Basic residues" evidence="9">
    <location>
        <begin position="59"/>
        <end position="70"/>
    </location>
</feature>
<keyword evidence="2" id="KW-0699">rRNA-binding</keyword>
<gene>
    <name evidence="10" type="ORF">A2242_04195</name>
</gene>
<dbReference type="PANTHER" id="PTHR10746">
    <property type="entry name" value="50S RIBOSOMAL PROTEIN L4"/>
    <property type="match status" value="1"/>
</dbReference>
<evidence type="ECO:0000256" key="1">
    <source>
        <dbReference type="ARBA" id="ARBA00010528"/>
    </source>
</evidence>
<dbReference type="Gene3D" id="3.40.1370.10">
    <property type="match status" value="1"/>
</dbReference>
<dbReference type="GO" id="GO:0019843">
    <property type="term" value="F:rRNA binding"/>
    <property type="evidence" value="ECO:0007669"/>
    <property type="project" value="UniProtKB-KW"/>
</dbReference>
<sequence length="100" mass="10970">MKLSIYNIKAEVVGEQELNPRVFDVAVNESLVHQAAVTQQANERQVLAHTKDRGAVRGGGKKPWRQKGTGRARAGSSRSPLWRGGGVTFGPTKDRNFSKK</sequence>
<dbReference type="InterPro" id="IPR013005">
    <property type="entry name" value="Ribosomal_uL4-like"/>
</dbReference>
<comment type="caution">
    <text evidence="10">The sequence shown here is derived from an EMBL/GenBank/DDBJ whole genome shotgun (WGS) entry which is preliminary data.</text>
</comment>
<accession>A0A1F5SJM4</accession>
<proteinExistence type="inferred from homology"/>
<keyword evidence="5" id="KW-0687">Ribonucleoprotein</keyword>
<dbReference type="PANTHER" id="PTHR10746:SF17">
    <property type="entry name" value="LARGE RIBOSOMAL SUBUNIT PROTEIN UL4C"/>
    <property type="match status" value="1"/>
</dbReference>
<evidence type="ECO:0000256" key="4">
    <source>
        <dbReference type="ARBA" id="ARBA00022980"/>
    </source>
</evidence>
<keyword evidence="4 10" id="KW-0689">Ribosomal protein</keyword>
<dbReference type="Pfam" id="PF00573">
    <property type="entry name" value="Ribosomal_L4"/>
    <property type="match status" value="1"/>
</dbReference>
<protein>
    <recommendedName>
        <fullName evidence="7">Large ribosomal subunit protein uL4</fullName>
    </recommendedName>
    <alternativeName>
        <fullName evidence="8">50S ribosomal protein L4</fullName>
    </alternativeName>
    <alternativeName>
        <fullName evidence="6">Large ribosomal subunit protein uL4c</fullName>
    </alternativeName>
</protein>
<dbReference type="InterPro" id="IPR002136">
    <property type="entry name" value="Ribosomal_uL4"/>
</dbReference>
<dbReference type="EMBL" id="MFGC01000047">
    <property type="protein sequence ID" value="OGF26481.1"/>
    <property type="molecule type" value="Genomic_DNA"/>
</dbReference>
<dbReference type="AlphaFoldDB" id="A0A1F5SJM4"/>
<keyword evidence="3" id="KW-0694">RNA-binding</keyword>
<evidence type="ECO:0000256" key="2">
    <source>
        <dbReference type="ARBA" id="ARBA00022730"/>
    </source>
</evidence>
<dbReference type="GO" id="GO:0003735">
    <property type="term" value="F:structural constituent of ribosome"/>
    <property type="evidence" value="ECO:0007669"/>
    <property type="project" value="InterPro"/>
</dbReference>
<evidence type="ECO:0000256" key="3">
    <source>
        <dbReference type="ARBA" id="ARBA00022884"/>
    </source>
</evidence>
<evidence type="ECO:0000256" key="5">
    <source>
        <dbReference type="ARBA" id="ARBA00023274"/>
    </source>
</evidence>
<dbReference type="Proteomes" id="UP000178925">
    <property type="component" value="Unassembled WGS sequence"/>
</dbReference>
<comment type="similarity">
    <text evidence="1">Belongs to the universal ribosomal protein uL4 family.</text>
</comment>